<evidence type="ECO:0000313" key="8">
    <source>
        <dbReference type="Proteomes" id="UP000016923"/>
    </source>
</evidence>
<feature type="active site" description="Proton acceptor" evidence="3">
    <location>
        <position position="73"/>
    </location>
</feature>
<dbReference type="InterPro" id="IPR017939">
    <property type="entry name" value="G-Glutamylcylcotransferase"/>
</dbReference>
<dbReference type="Gene3D" id="3.10.490.10">
    <property type="entry name" value="Gamma-glutamyl cyclotransferase-like"/>
    <property type="match status" value="1"/>
</dbReference>
<dbReference type="OrthoDB" id="2924818at2759"/>
<dbReference type="eggNOG" id="ENOG502S3WQ">
    <property type="taxonomic scope" value="Eukaryota"/>
</dbReference>
<reference evidence="7 8" key="1">
    <citation type="journal article" date="2013" name="BMC Genomics">
        <title>The genome and transcriptome of the pine saprophyte Ophiostoma piceae, and a comparison with the bark beetle-associated pine pathogen Grosmannia clavigera.</title>
        <authorList>
            <person name="Haridas S."/>
            <person name="Wang Y."/>
            <person name="Lim L."/>
            <person name="Massoumi Alamouti S."/>
            <person name="Jackman S."/>
            <person name="Docking R."/>
            <person name="Robertson G."/>
            <person name="Birol I."/>
            <person name="Bohlmann J."/>
            <person name="Breuil C."/>
        </authorList>
    </citation>
    <scope>NUCLEOTIDE SEQUENCE [LARGE SCALE GENOMIC DNA]</scope>
    <source>
        <strain evidence="7 8">UAMH 11346</strain>
    </source>
</reference>
<organism evidence="7 8">
    <name type="scientific">Ophiostoma piceae (strain UAMH 11346)</name>
    <name type="common">Sap stain fungus</name>
    <dbReference type="NCBI Taxonomy" id="1262450"/>
    <lineage>
        <taxon>Eukaryota</taxon>
        <taxon>Fungi</taxon>
        <taxon>Dikarya</taxon>
        <taxon>Ascomycota</taxon>
        <taxon>Pezizomycotina</taxon>
        <taxon>Sordariomycetes</taxon>
        <taxon>Sordariomycetidae</taxon>
        <taxon>Ophiostomatales</taxon>
        <taxon>Ophiostomataceae</taxon>
        <taxon>Ophiostoma</taxon>
    </lineage>
</organism>
<evidence type="ECO:0000256" key="1">
    <source>
        <dbReference type="ARBA" id="ARBA00012346"/>
    </source>
</evidence>
<dbReference type="STRING" id="1262450.S3C3F3"/>
<dbReference type="Proteomes" id="UP000016923">
    <property type="component" value="Unassembled WGS sequence"/>
</dbReference>
<feature type="region of interest" description="Disordered" evidence="5">
    <location>
        <begin position="180"/>
        <end position="246"/>
    </location>
</feature>
<name>S3C3F3_OPHP1</name>
<dbReference type="EMBL" id="KE148149">
    <property type="protein sequence ID" value="EPE08059.1"/>
    <property type="molecule type" value="Genomic_DNA"/>
</dbReference>
<evidence type="ECO:0000256" key="5">
    <source>
        <dbReference type="SAM" id="MobiDB-lite"/>
    </source>
</evidence>
<dbReference type="GO" id="GO:0003839">
    <property type="term" value="F:gamma-glutamylcyclotransferase activity"/>
    <property type="evidence" value="ECO:0007669"/>
    <property type="project" value="UniProtKB-EC"/>
</dbReference>
<evidence type="ECO:0000259" key="6">
    <source>
        <dbReference type="Pfam" id="PF06094"/>
    </source>
</evidence>
<dbReference type="SUPFAM" id="SSF110857">
    <property type="entry name" value="Gamma-glutamyl cyclotransferase-like"/>
    <property type="match status" value="1"/>
</dbReference>
<feature type="compositionally biased region" description="Polar residues" evidence="5">
    <location>
        <begin position="224"/>
        <end position="234"/>
    </location>
</feature>
<sequence length="320" mass="36129">MVLYFAFGSNLWLDQMARRCPRSNYVGRGILADYKWQINQRGFANVISSAGSCVHGLVYDINFDDEEQLDRNEGVSIRAYEKKYLDVMLYGAPAAFPKLTAHVQADLEARRIGAAHHHERRPHIEQNVLVYLSTLHTAPGPPRVEYINRINHGIHDSVRLGVPASYFDNAVRGDIPHVTLTPAPPIAKSRSMRVSPPAETPRSTDYDHPSRLSKANPMARSRTRSNTALGNTSPAPFVPPDHARRRREHINPMKKGSDVTWHNKIFEAIGICASGRQYSEPGIVDGDRPGRHSSMRYDRGRRIRTHTTDDGGDYVHNYYQ</sequence>
<dbReference type="InterPro" id="IPR036568">
    <property type="entry name" value="GGCT-like_sf"/>
</dbReference>
<dbReference type="AlphaFoldDB" id="S3C3F3"/>
<dbReference type="InterPro" id="IPR013024">
    <property type="entry name" value="GGCT-like"/>
</dbReference>
<dbReference type="VEuPathDB" id="FungiDB:F503_00842"/>
<dbReference type="EC" id="4.3.2.9" evidence="1"/>
<evidence type="ECO:0000256" key="4">
    <source>
        <dbReference type="PIRSR" id="PIRSR617939-2"/>
    </source>
</evidence>
<keyword evidence="8" id="KW-1185">Reference proteome</keyword>
<dbReference type="HOGENOM" id="CLU_048475_0_1_1"/>
<protein>
    <recommendedName>
        <fullName evidence="1">gamma-glutamylcyclotransferase</fullName>
        <ecNumber evidence="1">4.3.2.9</ecNumber>
    </recommendedName>
</protein>
<dbReference type="PANTHER" id="PTHR12935">
    <property type="entry name" value="GAMMA-GLUTAMYLCYCLOTRANSFERASE"/>
    <property type="match status" value="1"/>
</dbReference>
<evidence type="ECO:0000313" key="7">
    <source>
        <dbReference type="EMBL" id="EPE08059.1"/>
    </source>
</evidence>
<evidence type="ECO:0000256" key="3">
    <source>
        <dbReference type="PIRSR" id="PIRSR617939-1"/>
    </source>
</evidence>
<keyword evidence="2" id="KW-0456">Lyase</keyword>
<gene>
    <name evidence="7" type="ORF">F503_00842</name>
</gene>
<evidence type="ECO:0000256" key="2">
    <source>
        <dbReference type="ARBA" id="ARBA00023239"/>
    </source>
</evidence>
<accession>S3C3F3</accession>
<feature type="binding site" evidence="4">
    <location>
        <begin position="4"/>
        <end position="9"/>
    </location>
    <ligand>
        <name>substrate</name>
    </ligand>
</feature>
<dbReference type="Pfam" id="PF06094">
    <property type="entry name" value="GGACT"/>
    <property type="match status" value="1"/>
</dbReference>
<feature type="domain" description="Gamma-glutamylcyclotransferase AIG2-like" evidence="6">
    <location>
        <begin position="4"/>
        <end position="89"/>
    </location>
</feature>
<proteinExistence type="predicted"/>
<dbReference type="PANTHER" id="PTHR12935:SF0">
    <property type="entry name" value="GAMMA-GLUTAMYLCYCLOTRANSFERASE"/>
    <property type="match status" value="1"/>
</dbReference>
<dbReference type="InterPro" id="IPR009288">
    <property type="entry name" value="AIG2-like_dom"/>
</dbReference>
<dbReference type="CDD" id="cd06661">
    <property type="entry name" value="GGCT_like"/>
    <property type="match status" value="1"/>
</dbReference>